<dbReference type="AlphaFoldDB" id="A0AAE4MEV2"/>
<keyword evidence="3" id="KW-1185">Reference proteome</keyword>
<dbReference type="RefSeq" id="WP_338095424.1">
    <property type="nucleotide sequence ID" value="NZ_JAWDKB010000001.1"/>
</dbReference>
<feature type="region of interest" description="Disordered" evidence="1">
    <location>
        <begin position="187"/>
        <end position="225"/>
    </location>
</feature>
<gene>
    <name evidence="2" type="ORF">McpCs1_02470</name>
</gene>
<evidence type="ECO:0000313" key="2">
    <source>
        <dbReference type="EMBL" id="MDV0442889.1"/>
    </source>
</evidence>
<sequence>MSDSLVSRMPVKIPPMLADTIVCGIASLDKMLFAEAGPCMLCGGRAAPYDTKKKTYATIHTAEGEKKITVFVRRFRCSDCDTLIYAKEPFYPDTRLGSSVVDLAIALSLMHSFTHTADIINAMGIEIDRGSVRKYALSDLPVPKINFFYGFPLPFSLFSFVGRQAVFKNGSTAGTEILAASGFPAAYRAPADGAGTSRTRQKQRKEQKQKEKRESQKPADQRKKD</sequence>
<evidence type="ECO:0000256" key="1">
    <source>
        <dbReference type="SAM" id="MobiDB-lite"/>
    </source>
</evidence>
<proteinExistence type="predicted"/>
<evidence type="ECO:0008006" key="4">
    <source>
        <dbReference type="Google" id="ProtNLM"/>
    </source>
</evidence>
<protein>
    <recommendedName>
        <fullName evidence="4">Transposase IS204/IS1001/IS1096/IS1165 zinc-finger domain-containing protein</fullName>
    </recommendedName>
</protein>
<evidence type="ECO:0000313" key="3">
    <source>
        <dbReference type="Proteomes" id="UP001283212"/>
    </source>
</evidence>
<organism evidence="2 3">
    <name type="scientific">Methanorbis rubei</name>
    <dbReference type="NCBI Taxonomy" id="3028300"/>
    <lineage>
        <taxon>Archaea</taxon>
        <taxon>Methanobacteriati</taxon>
        <taxon>Methanobacteriota</taxon>
        <taxon>Stenosarchaea group</taxon>
        <taxon>Methanomicrobia</taxon>
        <taxon>Methanomicrobiales</taxon>
        <taxon>Methanocorpusculaceae</taxon>
        <taxon>Methanorbis</taxon>
    </lineage>
</organism>
<comment type="caution">
    <text evidence="2">The sequence shown here is derived from an EMBL/GenBank/DDBJ whole genome shotgun (WGS) entry which is preliminary data.</text>
</comment>
<dbReference type="EMBL" id="JAWDKB010000001">
    <property type="protein sequence ID" value="MDV0442889.1"/>
    <property type="molecule type" value="Genomic_DNA"/>
</dbReference>
<accession>A0AAE4MEV2</accession>
<dbReference type="Proteomes" id="UP001283212">
    <property type="component" value="Unassembled WGS sequence"/>
</dbReference>
<reference evidence="2 3" key="1">
    <citation type="submission" date="2023-06" db="EMBL/GenBank/DDBJ databases">
        <title>Genome sequence of Methancorpusculaceae sp. Cs1.</title>
        <authorList>
            <person name="Protasov E."/>
            <person name="Platt K."/>
            <person name="Poehlein A."/>
            <person name="Daniel R."/>
            <person name="Brune A."/>
        </authorList>
    </citation>
    <scope>NUCLEOTIDE SEQUENCE [LARGE SCALE GENOMIC DNA]</scope>
    <source>
        <strain evidence="2 3">Cs1</strain>
    </source>
</reference>
<name>A0AAE4MEV2_9EURY</name>
<feature type="compositionally biased region" description="Basic and acidic residues" evidence="1">
    <location>
        <begin position="204"/>
        <end position="225"/>
    </location>
</feature>